<keyword evidence="5" id="KW-0804">Transcription</keyword>
<comment type="subcellular location">
    <subcellularLocation>
        <location evidence="1 5">Nucleus</location>
    </subcellularLocation>
</comment>
<dbReference type="Pfam" id="PF05129">
    <property type="entry name" value="Zn_ribbon_Elf1"/>
    <property type="match status" value="1"/>
</dbReference>
<dbReference type="PANTHER" id="PTHR20934">
    <property type="entry name" value="TRANSCRIPTION ELONGATION FACTOR 1 HOMOLOG"/>
    <property type="match status" value="1"/>
</dbReference>
<feature type="region of interest" description="Disordered" evidence="6">
    <location>
        <begin position="78"/>
        <end position="153"/>
    </location>
</feature>
<protein>
    <recommendedName>
        <fullName evidence="5">Transcription elongation factor 1 homolog</fullName>
    </recommendedName>
</protein>
<keyword evidence="3 5" id="KW-0862">Zinc</keyword>
<feature type="compositionally biased region" description="Acidic residues" evidence="6">
    <location>
        <begin position="123"/>
        <end position="153"/>
    </location>
</feature>
<comment type="function">
    <text evidence="5">Transcription elongation factor implicated in the maintenance of proper chromatin structure in actively transcribed regions.</text>
</comment>
<evidence type="ECO:0000256" key="5">
    <source>
        <dbReference type="RuleBase" id="RU364033"/>
    </source>
</evidence>
<evidence type="ECO:0000256" key="3">
    <source>
        <dbReference type="ARBA" id="ARBA00022833"/>
    </source>
</evidence>
<dbReference type="GO" id="GO:0008023">
    <property type="term" value="C:transcription elongation factor complex"/>
    <property type="evidence" value="ECO:0007669"/>
    <property type="project" value="TreeGrafter"/>
</dbReference>
<dbReference type="GO" id="GO:0003746">
    <property type="term" value="F:translation elongation factor activity"/>
    <property type="evidence" value="ECO:0007669"/>
    <property type="project" value="UniProtKB-KW"/>
</dbReference>
<dbReference type="EMBL" id="JAHDYR010000012">
    <property type="protein sequence ID" value="KAG9395183.1"/>
    <property type="molecule type" value="Genomic_DNA"/>
</dbReference>
<dbReference type="GO" id="GO:0008270">
    <property type="term" value="F:zinc ion binding"/>
    <property type="evidence" value="ECO:0007669"/>
    <property type="project" value="UniProtKB-KW"/>
</dbReference>
<dbReference type="InterPro" id="IPR007808">
    <property type="entry name" value="Elf1"/>
</dbReference>
<accession>A0A8J6E2W6</accession>
<organism evidence="7 8">
    <name type="scientific">Carpediemonas membranifera</name>
    <dbReference type="NCBI Taxonomy" id="201153"/>
    <lineage>
        <taxon>Eukaryota</taxon>
        <taxon>Metamonada</taxon>
        <taxon>Carpediemonas-like organisms</taxon>
        <taxon>Carpediemonas</taxon>
    </lineage>
</organism>
<keyword evidence="4 5" id="KW-0539">Nucleus</keyword>
<evidence type="ECO:0000256" key="4">
    <source>
        <dbReference type="ARBA" id="ARBA00023242"/>
    </source>
</evidence>
<keyword evidence="7" id="KW-0648">Protein biosynthesis</keyword>
<evidence type="ECO:0000313" key="8">
    <source>
        <dbReference type="Proteomes" id="UP000717585"/>
    </source>
</evidence>
<dbReference type="AlphaFoldDB" id="A0A8J6E2W6"/>
<proteinExistence type="inferred from homology"/>
<dbReference type="InterPro" id="IPR038567">
    <property type="entry name" value="T_Elf1_sf"/>
</dbReference>
<evidence type="ECO:0000256" key="6">
    <source>
        <dbReference type="SAM" id="MobiDB-lite"/>
    </source>
</evidence>
<dbReference type="Proteomes" id="UP000717585">
    <property type="component" value="Unassembled WGS sequence"/>
</dbReference>
<comment type="caution">
    <text evidence="7">The sequence shown here is derived from an EMBL/GenBank/DDBJ whole genome shotgun (WGS) entry which is preliminary data.</text>
</comment>
<dbReference type="OrthoDB" id="445983at2759"/>
<gene>
    <name evidence="7" type="ORF">J8273_0403</name>
</gene>
<dbReference type="SUPFAM" id="SSF57783">
    <property type="entry name" value="Zinc beta-ribbon"/>
    <property type="match status" value="1"/>
</dbReference>
<comment type="similarity">
    <text evidence="2 5">Belongs to the ELOF1 family.</text>
</comment>
<keyword evidence="5" id="KW-0479">Metal-binding</keyword>
<dbReference type="PANTHER" id="PTHR20934:SF0">
    <property type="entry name" value="TRANSCRIPTION ELONGATION FACTOR 1 HOMOLOG"/>
    <property type="match status" value="1"/>
</dbReference>
<feature type="compositionally biased region" description="Polar residues" evidence="6">
    <location>
        <begin position="81"/>
        <end position="92"/>
    </location>
</feature>
<keyword evidence="8" id="KW-1185">Reference proteome</keyword>
<name>A0A8J6E2W6_9EUKA</name>
<evidence type="ECO:0000313" key="7">
    <source>
        <dbReference type="EMBL" id="KAG9395183.1"/>
    </source>
</evidence>
<evidence type="ECO:0000256" key="1">
    <source>
        <dbReference type="ARBA" id="ARBA00004123"/>
    </source>
</evidence>
<reference evidence="7" key="1">
    <citation type="submission" date="2021-05" db="EMBL/GenBank/DDBJ databases">
        <title>A free-living protist that lacks canonical eukaryotic 1 DNA replication and segregation systems.</title>
        <authorList>
            <person name="Salas-Leiva D.E."/>
            <person name="Tromer E.C."/>
            <person name="Curtis B.A."/>
            <person name="Jerlstrom-Hultqvist J."/>
            <person name="Kolisko M."/>
            <person name="Yi Z."/>
            <person name="Salas-Leiva J.S."/>
            <person name="Gallot-Lavallee L."/>
            <person name="Kops G.J.P.L."/>
            <person name="Archibald J.M."/>
            <person name="Simpson A.G.B."/>
            <person name="Roger A.J."/>
        </authorList>
    </citation>
    <scope>NUCLEOTIDE SEQUENCE</scope>
    <source>
        <strain evidence="7">BICM</strain>
    </source>
</reference>
<keyword evidence="5" id="KW-0805">Transcription regulation</keyword>
<sequence length="153" mass="17023">MGKRKTKAKVPTKRKKLTLPKKTFDCPVCGTDKSVIVTIDRKNRIGSLRCTECSESFEKRINVHLEEAVDVFTEWADSLRDQQQNAPAQGTQDEGETYSPDYQEGADDMAPGSLFDKSPGSFGDDDLFGLPEEEEPETMGLVNDDDLDDLADD</sequence>
<keyword evidence="5" id="KW-0863">Zinc-finger</keyword>
<keyword evidence="7" id="KW-0251">Elongation factor</keyword>
<dbReference type="Gene3D" id="2.20.25.190">
    <property type="match status" value="1"/>
</dbReference>
<evidence type="ECO:0000256" key="2">
    <source>
        <dbReference type="ARBA" id="ARBA00009730"/>
    </source>
</evidence>
<dbReference type="GO" id="GO:0000993">
    <property type="term" value="F:RNA polymerase II complex binding"/>
    <property type="evidence" value="ECO:0007669"/>
    <property type="project" value="TreeGrafter"/>
</dbReference>
<dbReference type="GO" id="GO:0006368">
    <property type="term" value="P:transcription elongation by RNA polymerase II"/>
    <property type="evidence" value="ECO:0007669"/>
    <property type="project" value="TreeGrafter"/>
</dbReference>